<dbReference type="InterPro" id="IPR058163">
    <property type="entry name" value="LysR-type_TF_proteobact-type"/>
</dbReference>
<evidence type="ECO:0000256" key="2">
    <source>
        <dbReference type="ARBA" id="ARBA00023015"/>
    </source>
</evidence>
<gene>
    <name evidence="6" type="ORF">L2725_03420</name>
</gene>
<reference evidence="6 7" key="1">
    <citation type="submission" date="2022-01" db="EMBL/GenBank/DDBJ databases">
        <title>Whole genome-based taxonomy of the Shewanellaceae.</title>
        <authorList>
            <person name="Martin-Rodriguez A.J."/>
        </authorList>
    </citation>
    <scope>NUCLEOTIDE SEQUENCE [LARGE SCALE GENOMIC DNA]</scope>
    <source>
        <strain evidence="6 7">DSM 21332</strain>
    </source>
</reference>
<name>A0ABT0N321_9GAMM</name>
<dbReference type="Gene3D" id="1.10.10.10">
    <property type="entry name" value="Winged helix-like DNA-binding domain superfamily/Winged helix DNA-binding domain"/>
    <property type="match status" value="1"/>
</dbReference>
<comment type="similarity">
    <text evidence="1">Belongs to the LysR transcriptional regulatory family.</text>
</comment>
<keyword evidence="2" id="KW-0805">Transcription regulation</keyword>
<evidence type="ECO:0000256" key="3">
    <source>
        <dbReference type="ARBA" id="ARBA00023125"/>
    </source>
</evidence>
<dbReference type="InterPro" id="IPR036388">
    <property type="entry name" value="WH-like_DNA-bd_sf"/>
</dbReference>
<dbReference type="RefSeq" id="WP_249247656.1">
    <property type="nucleotide sequence ID" value="NZ_JAKIKT010000001.1"/>
</dbReference>
<evidence type="ECO:0000259" key="5">
    <source>
        <dbReference type="PROSITE" id="PS50931"/>
    </source>
</evidence>
<dbReference type="CDD" id="cd08422">
    <property type="entry name" value="PBP2_CrgA_like"/>
    <property type="match status" value="1"/>
</dbReference>
<evidence type="ECO:0000313" key="7">
    <source>
        <dbReference type="Proteomes" id="UP001202831"/>
    </source>
</evidence>
<keyword evidence="4" id="KW-0804">Transcription</keyword>
<dbReference type="PANTHER" id="PTHR30537:SF17">
    <property type="entry name" value="LYSR-FAMILY REGULATORY PROTEIN"/>
    <property type="match status" value="1"/>
</dbReference>
<sequence length="299" mass="33823">MTVTKVNDLELIYLFVHVVNAGSMSAAARNLGVPVATVSRKLAKLEAVQDRHLLMRNTRKLRLTEEGLILFQRYCSVVSQFDELSSERSDRPEGTLRLAAPIAIVSMVLMPAFNEFCRRYPDIRLHISQSNQVVDLIDEGVDVAIVGGRQPDSSWISKTLGVLDYKLMASPDYLAANGRPEHANDLSNHRLIKVWPLYNWHLKHPNGENFFHEGAGHLTLSDLHGAIRSAVDNGGILYGPELFAKGQLERGELEVLLPQWIGEQRRISLLYHQRIHQPVKVRLFLEFMQQQAEELFALS</sequence>
<dbReference type="PROSITE" id="PS50931">
    <property type="entry name" value="HTH_LYSR"/>
    <property type="match status" value="1"/>
</dbReference>
<dbReference type="InterPro" id="IPR000847">
    <property type="entry name" value="LysR_HTH_N"/>
</dbReference>
<keyword evidence="3" id="KW-0238">DNA-binding</keyword>
<evidence type="ECO:0000256" key="4">
    <source>
        <dbReference type="ARBA" id="ARBA00023163"/>
    </source>
</evidence>
<dbReference type="SUPFAM" id="SSF53850">
    <property type="entry name" value="Periplasmic binding protein-like II"/>
    <property type="match status" value="1"/>
</dbReference>
<proteinExistence type="inferred from homology"/>
<feature type="domain" description="HTH lysR-type" evidence="5">
    <location>
        <begin position="7"/>
        <end position="64"/>
    </location>
</feature>
<comment type="caution">
    <text evidence="6">The sequence shown here is derived from an EMBL/GenBank/DDBJ whole genome shotgun (WGS) entry which is preliminary data.</text>
</comment>
<evidence type="ECO:0000313" key="6">
    <source>
        <dbReference type="EMBL" id="MCL2912843.1"/>
    </source>
</evidence>
<keyword evidence="7" id="KW-1185">Reference proteome</keyword>
<organism evidence="6 7">
    <name type="scientific">Shewanella corallii</name>
    <dbReference type="NCBI Taxonomy" id="560080"/>
    <lineage>
        <taxon>Bacteria</taxon>
        <taxon>Pseudomonadati</taxon>
        <taxon>Pseudomonadota</taxon>
        <taxon>Gammaproteobacteria</taxon>
        <taxon>Alteromonadales</taxon>
        <taxon>Shewanellaceae</taxon>
        <taxon>Shewanella</taxon>
    </lineage>
</organism>
<dbReference type="EMBL" id="JAKIKT010000001">
    <property type="protein sequence ID" value="MCL2912843.1"/>
    <property type="molecule type" value="Genomic_DNA"/>
</dbReference>
<dbReference type="PANTHER" id="PTHR30537">
    <property type="entry name" value="HTH-TYPE TRANSCRIPTIONAL REGULATOR"/>
    <property type="match status" value="1"/>
</dbReference>
<accession>A0ABT0N321</accession>
<dbReference type="Proteomes" id="UP001202831">
    <property type="component" value="Unassembled WGS sequence"/>
</dbReference>
<dbReference type="InterPro" id="IPR005119">
    <property type="entry name" value="LysR_subst-bd"/>
</dbReference>
<dbReference type="Pfam" id="PF03466">
    <property type="entry name" value="LysR_substrate"/>
    <property type="match status" value="1"/>
</dbReference>
<dbReference type="InterPro" id="IPR036390">
    <property type="entry name" value="WH_DNA-bd_sf"/>
</dbReference>
<evidence type="ECO:0000256" key="1">
    <source>
        <dbReference type="ARBA" id="ARBA00009437"/>
    </source>
</evidence>
<dbReference type="Pfam" id="PF00126">
    <property type="entry name" value="HTH_1"/>
    <property type="match status" value="1"/>
</dbReference>
<dbReference type="Gene3D" id="3.40.190.290">
    <property type="match status" value="1"/>
</dbReference>
<protein>
    <submittedName>
        <fullName evidence="6">LysR family transcriptional regulator</fullName>
    </submittedName>
</protein>
<dbReference type="SUPFAM" id="SSF46785">
    <property type="entry name" value="Winged helix' DNA-binding domain"/>
    <property type="match status" value="1"/>
</dbReference>